<feature type="compositionally biased region" description="Acidic residues" evidence="2">
    <location>
        <begin position="295"/>
        <end position="315"/>
    </location>
</feature>
<gene>
    <name evidence="3" type="ORF">VNI00_016511</name>
</gene>
<feature type="region of interest" description="Disordered" evidence="2">
    <location>
        <begin position="1"/>
        <end position="36"/>
    </location>
</feature>
<feature type="compositionally biased region" description="Polar residues" evidence="2">
    <location>
        <begin position="379"/>
        <end position="397"/>
    </location>
</feature>
<sequence>MEQFSPCSPPQNPEWMGTSPSQLLGMPATPNPFDSFTPSMTPSPLANFSFQGFQQEITRLTLENMSLKNQLEGLRSSYQAITTEMKILVNHTTTLTENVEKILEAIHAGGTLGNPSETLQTLSKLVHPQYKAKTRDDAKEYKDKGLKYFFAAEYKAFATAQRKTKSDQVGPKLPRAKKGSGTEPYLENLDGTFLSYSRTEEIRAVCVDLFAQIGRLNLAPATWDRGAGADVKLVVYSNLAVLCPEVSYGEGHWKAEMLATKLYPGWIRNRKALLLKSGAVGVKQEDSESVKSDSASEDGGPEDREEESPSQEAEEVVLVGEKRATRDDDDEDITPTSPKRAKVDITTLSPDPITDTTTADGVDTLTPAQADKVPVPKNTLFTRQTVPANTRGTSTAEQLPAGEGENVTEKGAQSVPENSTPPAQSTSNINSAITTAVSPALPAQDVSTAPINPPNNAVVPGGKASSRGWKPSATSTVGLCAIDYVKKNPEVNAQDFAVYWTNLPNTNPTEYQEWVNKSKLAGDSRAAAAQNTNTKKNKKRT</sequence>
<comment type="caution">
    <text evidence="3">The sequence shown here is derived from an EMBL/GenBank/DDBJ whole genome shotgun (WGS) entry which is preliminary data.</text>
</comment>
<reference evidence="3 4" key="1">
    <citation type="submission" date="2024-01" db="EMBL/GenBank/DDBJ databases">
        <title>A draft genome for a cacao thread blight-causing isolate of Paramarasmius palmivorus.</title>
        <authorList>
            <person name="Baruah I.K."/>
            <person name="Bukari Y."/>
            <person name="Amoako-Attah I."/>
            <person name="Meinhardt L.W."/>
            <person name="Bailey B.A."/>
            <person name="Cohen S.P."/>
        </authorList>
    </citation>
    <scope>NUCLEOTIDE SEQUENCE [LARGE SCALE GENOMIC DNA]</scope>
    <source>
        <strain evidence="3 4">GH-12</strain>
    </source>
</reference>
<evidence type="ECO:0000313" key="3">
    <source>
        <dbReference type="EMBL" id="KAK7024203.1"/>
    </source>
</evidence>
<accession>A0AAW0BCP4</accession>
<evidence type="ECO:0000313" key="4">
    <source>
        <dbReference type="Proteomes" id="UP001383192"/>
    </source>
</evidence>
<feature type="compositionally biased region" description="Low complexity" evidence="2">
    <location>
        <begin position="525"/>
        <end position="534"/>
    </location>
</feature>
<evidence type="ECO:0000256" key="1">
    <source>
        <dbReference type="SAM" id="Coils"/>
    </source>
</evidence>
<dbReference type="AlphaFoldDB" id="A0AAW0BCP4"/>
<keyword evidence="1" id="KW-0175">Coiled coil</keyword>
<feature type="region of interest" description="Disordered" evidence="2">
    <location>
        <begin position="521"/>
        <end position="541"/>
    </location>
</feature>
<organism evidence="3 4">
    <name type="scientific">Paramarasmius palmivorus</name>
    <dbReference type="NCBI Taxonomy" id="297713"/>
    <lineage>
        <taxon>Eukaryota</taxon>
        <taxon>Fungi</taxon>
        <taxon>Dikarya</taxon>
        <taxon>Basidiomycota</taxon>
        <taxon>Agaricomycotina</taxon>
        <taxon>Agaricomycetes</taxon>
        <taxon>Agaricomycetidae</taxon>
        <taxon>Agaricales</taxon>
        <taxon>Marasmiineae</taxon>
        <taxon>Marasmiaceae</taxon>
        <taxon>Paramarasmius</taxon>
    </lineage>
</organism>
<name>A0AAW0BCP4_9AGAR</name>
<keyword evidence="4" id="KW-1185">Reference proteome</keyword>
<feature type="coiled-coil region" evidence="1">
    <location>
        <begin position="50"/>
        <end position="77"/>
    </location>
</feature>
<feature type="region of interest" description="Disordered" evidence="2">
    <location>
        <begin position="284"/>
        <end position="362"/>
    </location>
</feature>
<feature type="compositionally biased region" description="Polar residues" evidence="2">
    <location>
        <begin position="415"/>
        <end position="437"/>
    </location>
</feature>
<evidence type="ECO:0000256" key="2">
    <source>
        <dbReference type="SAM" id="MobiDB-lite"/>
    </source>
</evidence>
<feature type="region of interest" description="Disordered" evidence="2">
    <location>
        <begin position="377"/>
        <end position="472"/>
    </location>
</feature>
<proteinExistence type="predicted"/>
<dbReference type="EMBL" id="JAYKXP010000130">
    <property type="protein sequence ID" value="KAK7024203.1"/>
    <property type="molecule type" value="Genomic_DNA"/>
</dbReference>
<protein>
    <submittedName>
        <fullName evidence="3">Uncharacterized protein</fullName>
    </submittedName>
</protein>
<feature type="compositionally biased region" description="Polar residues" evidence="2">
    <location>
        <begin position="346"/>
        <end position="359"/>
    </location>
</feature>
<dbReference type="Proteomes" id="UP001383192">
    <property type="component" value="Unassembled WGS sequence"/>
</dbReference>